<feature type="region of interest" description="Disordered" evidence="1">
    <location>
        <begin position="127"/>
        <end position="175"/>
    </location>
</feature>
<proteinExistence type="predicted"/>
<evidence type="ECO:0000313" key="4">
    <source>
        <dbReference type="EMBL" id="OXA55636.1"/>
    </source>
</evidence>
<accession>A0A226EG60</accession>
<comment type="caution">
    <text evidence="4">The sequence shown here is derived from an EMBL/GenBank/DDBJ whole genome shotgun (WGS) entry which is preliminary data.</text>
</comment>
<dbReference type="EMBL" id="LNIX01000004">
    <property type="protein sequence ID" value="OXA55636.1"/>
    <property type="molecule type" value="Genomic_DNA"/>
</dbReference>
<dbReference type="OMA" id="HTRISMM"/>
<evidence type="ECO:0000256" key="2">
    <source>
        <dbReference type="SAM" id="SignalP"/>
    </source>
</evidence>
<dbReference type="OrthoDB" id="8279820at2759"/>
<dbReference type="AlphaFoldDB" id="A0A226EG60"/>
<protein>
    <recommendedName>
        <fullName evidence="3">DUF243 domain-containing protein</fullName>
    </recommendedName>
</protein>
<dbReference type="Proteomes" id="UP000198287">
    <property type="component" value="Unassembled WGS sequence"/>
</dbReference>
<gene>
    <name evidence="4" type="ORF">Fcan01_09623</name>
</gene>
<keyword evidence="5" id="KW-1185">Reference proteome</keyword>
<keyword evidence="2" id="KW-0732">Signal</keyword>
<reference evidence="4 5" key="1">
    <citation type="submission" date="2015-12" db="EMBL/GenBank/DDBJ databases">
        <title>The genome of Folsomia candida.</title>
        <authorList>
            <person name="Faddeeva A."/>
            <person name="Derks M.F."/>
            <person name="Anvar Y."/>
            <person name="Smit S."/>
            <person name="Van Straalen N."/>
            <person name="Roelofs D."/>
        </authorList>
    </citation>
    <scope>NUCLEOTIDE SEQUENCE [LARGE SCALE GENOMIC DNA]</scope>
    <source>
        <strain evidence="4 5">VU population</strain>
        <tissue evidence="4">Whole body</tissue>
    </source>
</reference>
<feature type="domain" description="DUF243" evidence="3">
    <location>
        <begin position="54"/>
        <end position="143"/>
    </location>
</feature>
<dbReference type="InterPro" id="IPR004145">
    <property type="entry name" value="DUF243"/>
</dbReference>
<organism evidence="4 5">
    <name type="scientific">Folsomia candida</name>
    <name type="common">Springtail</name>
    <dbReference type="NCBI Taxonomy" id="158441"/>
    <lineage>
        <taxon>Eukaryota</taxon>
        <taxon>Metazoa</taxon>
        <taxon>Ecdysozoa</taxon>
        <taxon>Arthropoda</taxon>
        <taxon>Hexapoda</taxon>
        <taxon>Collembola</taxon>
        <taxon>Entomobryomorpha</taxon>
        <taxon>Isotomoidea</taxon>
        <taxon>Isotomidae</taxon>
        <taxon>Proisotominae</taxon>
        <taxon>Folsomia</taxon>
    </lineage>
</organism>
<evidence type="ECO:0000259" key="3">
    <source>
        <dbReference type="Pfam" id="PF03103"/>
    </source>
</evidence>
<feature type="signal peptide" evidence="2">
    <location>
        <begin position="1"/>
        <end position="19"/>
    </location>
</feature>
<feature type="chain" id="PRO_5012759365" description="DUF243 domain-containing protein" evidence="2">
    <location>
        <begin position="20"/>
        <end position="175"/>
    </location>
</feature>
<sequence>MKVLLVLVAVVASAQLGNCGVGVLTPEIEAEALRLWQRYCAGRSEGGNDGALAVYCKIAREDVTESLQHTIELPRGQEQGQQVVFVQPPSYHYKHDVVVSGGGGSAPKTVIYVKPAKNTNEVNIVDQTAPNAAPQKPSLYFLKGGHGAERESQQDSQPVAPPPASYLPPTNAGYQ</sequence>
<dbReference type="Pfam" id="PF03103">
    <property type="entry name" value="DUF243"/>
    <property type="match status" value="1"/>
</dbReference>
<name>A0A226EG60_FOLCA</name>
<evidence type="ECO:0000256" key="1">
    <source>
        <dbReference type="SAM" id="MobiDB-lite"/>
    </source>
</evidence>
<evidence type="ECO:0000313" key="5">
    <source>
        <dbReference type="Proteomes" id="UP000198287"/>
    </source>
</evidence>